<dbReference type="NCBIfam" id="TIGR00431">
    <property type="entry name" value="TruB"/>
    <property type="match status" value="1"/>
</dbReference>
<proteinExistence type="inferred from homology"/>
<keyword evidence="4" id="KW-0413">Isomerase</keyword>
<evidence type="ECO:0000256" key="3">
    <source>
        <dbReference type="ARBA" id="ARBA00022694"/>
    </source>
</evidence>
<reference evidence="7" key="1">
    <citation type="journal article" date="2010" name="Genome Biol.">
        <title>Genome sequence of the necrotrophic plant pathogen Pythium ultimum reveals original pathogenicity mechanisms and effector repertoire.</title>
        <authorList>
            <person name="Levesque C.A."/>
            <person name="Brouwer H."/>
            <person name="Cano L."/>
            <person name="Hamilton J.P."/>
            <person name="Holt C."/>
            <person name="Huitema E."/>
            <person name="Raffaele S."/>
            <person name="Robideau G.P."/>
            <person name="Thines M."/>
            <person name="Win J."/>
            <person name="Zerillo M.M."/>
            <person name="Beakes G.W."/>
            <person name="Boore J.L."/>
            <person name="Busam D."/>
            <person name="Dumas B."/>
            <person name="Ferriera S."/>
            <person name="Fuerstenberg S.I."/>
            <person name="Gachon C.M."/>
            <person name="Gaulin E."/>
            <person name="Govers F."/>
            <person name="Grenville-Briggs L."/>
            <person name="Horner N."/>
            <person name="Hostetler J."/>
            <person name="Jiang R.H."/>
            <person name="Johnson J."/>
            <person name="Krajaejun T."/>
            <person name="Lin H."/>
            <person name="Meijer H.J."/>
            <person name="Moore B."/>
            <person name="Morris P."/>
            <person name="Phuntmart V."/>
            <person name="Puiu D."/>
            <person name="Shetty J."/>
            <person name="Stajich J.E."/>
            <person name="Tripathy S."/>
            <person name="Wawra S."/>
            <person name="van West P."/>
            <person name="Whitty B.R."/>
            <person name="Coutinho P.M."/>
            <person name="Henrissat B."/>
            <person name="Martin F."/>
            <person name="Thomas P.D."/>
            <person name="Tyler B.M."/>
            <person name="De Vries R.P."/>
            <person name="Kamoun S."/>
            <person name="Yandell M."/>
            <person name="Tisserat N."/>
            <person name="Buell C.R."/>
        </authorList>
    </citation>
    <scope>NUCLEOTIDE SEQUENCE</scope>
    <source>
        <strain evidence="7">DAOM:BR144</strain>
    </source>
</reference>
<dbReference type="GO" id="GO:0160148">
    <property type="term" value="F:tRNA pseudouridine(55) synthase activity"/>
    <property type="evidence" value="ECO:0007669"/>
    <property type="project" value="UniProtKB-EC"/>
</dbReference>
<dbReference type="EnsemblProtists" id="PYU1_T004357">
    <property type="protein sequence ID" value="PYU1_T004357"/>
    <property type="gene ID" value="PYU1_G004347"/>
</dbReference>
<dbReference type="InterPro" id="IPR014780">
    <property type="entry name" value="tRNA_psdUridine_synth_TruB"/>
</dbReference>
<dbReference type="Proteomes" id="UP000019132">
    <property type="component" value="Unassembled WGS sequence"/>
</dbReference>
<reference evidence="6" key="3">
    <citation type="submission" date="2015-02" db="UniProtKB">
        <authorList>
            <consortium name="EnsemblProtists"/>
        </authorList>
    </citation>
    <scope>IDENTIFICATION</scope>
    <source>
        <strain evidence="6">DAOM BR144</strain>
    </source>
</reference>
<dbReference type="Pfam" id="PF01509">
    <property type="entry name" value="TruB_N"/>
    <property type="match status" value="1"/>
</dbReference>
<dbReference type="EMBL" id="GL376631">
    <property type="status" value="NOT_ANNOTATED_CDS"/>
    <property type="molecule type" value="Genomic_DNA"/>
</dbReference>
<evidence type="ECO:0000259" key="5">
    <source>
        <dbReference type="Pfam" id="PF01509"/>
    </source>
</evidence>
<dbReference type="CDD" id="cd02573">
    <property type="entry name" value="PseudoU_synth_EcTruB"/>
    <property type="match status" value="1"/>
</dbReference>
<dbReference type="HAMAP" id="MF_01080">
    <property type="entry name" value="TruB_bact"/>
    <property type="match status" value="1"/>
</dbReference>
<dbReference type="eggNOG" id="KOG2529">
    <property type="taxonomic scope" value="Eukaryota"/>
</dbReference>
<dbReference type="EC" id="5.4.99.25" evidence="2"/>
<dbReference type="GO" id="GO:1990481">
    <property type="term" value="P:mRNA pseudouridine synthesis"/>
    <property type="evidence" value="ECO:0007669"/>
    <property type="project" value="TreeGrafter"/>
</dbReference>
<reference evidence="7" key="2">
    <citation type="submission" date="2010-04" db="EMBL/GenBank/DDBJ databases">
        <authorList>
            <person name="Buell R."/>
            <person name="Hamilton J."/>
            <person name="Hostetler J."/>
        </authorList>
    </citation>
    <scope>NUCLEOTIDE SEQUENCE [LARGE SCALE GENOMIC DNA]</scope>
    <source>
        <strain evidence="7">DAOM:BR144</strain>
    </source>
</reference>
<comment type="similarity">
    <text evidence="1">Belongs to the pseudouridine synthase TruB family.</text>
</comment>
<accession>K3WHB5</accession>
<evidence type="ECO:0000313" key="7">
    <source>
        <dbReference type="Proteomes" id="UP000019132"/>
    </source>
</evidence>
<dbReference type="InterPro" id="IPR020103">
    <property type="entry name" value="PsdUridine_synth_cat_dom_sf"/>
</dbReference>
<dbReference type="GO" id="GO:0006400">
    <property type="term" value="P:tRNA modification"/>
    <property type="evidence" value="ECO:0007669"/>
    <property type="project" value="TreeGrafter"/>
</dbReference>
<sequence length="263" mass="28834">MQLVGVAKDGFLNVRKPQGVSSHKCVQVVRKIFHTRQVGHGGTLDPMATGVLTMALGKATKFLQVSQLAYLTSDKEYTGVIRFGVITNSDDITGHATPWLTEHQVHTALQRYIGDIDQVPPRVSALKRDGVRLYELARTNQVECQQVGLDGVALTDVDMKARKVHISDIELRKFIPGSFPEADIRVVCGAGTYIRSIARECGEALVIPPEYLHSTNVAARNSHGEFCAGGTLASLERTRSGIFTLESSFAFEEIRDQLAVLLM</sequence>
<evidence type="ECO:0000256" key="1">
    <source>
        <dbReference type="ARBA" id="ARBA00008999"/>
    </source>
</evidence>
<dbReference type="SUPFAM" id="SSF55120">
    <property type="entry name" value="Pseudouridine synthase"/>
    <property type="match status" value="1"/>
</dbReference>
<name>K3WHB5_GLOUD</name>
<dbReference type="Gene3D" id="3.30.2350.10">
    <property type="entry name" value="Pseudouridine synthase"/>
    <property type="match status" value="1"/>
</dbReference>
<evidence type="ECO:0000313" key="6">
    <source>
        <dbReference type="EnsemblProtists" id="PYU1_T004357"/>
    </source>
</evidence>
<dbReference type="PANTHER" id="PTHR13767:SF2">
    <property type="entry name" value="PSEUDOURIDYLATE SYNTHASE TRUB1"/>
    <property type="match status" value="1"/>
</dbReference>
<evidence type="ECO:0000256" key="2">
    <source>
        <dbReference type="ARBA" id="ARBA00012787"/>
    </source>
</evidence>
<dbReference type="HOGENOM" id="CLU_032087_0_0_1"/>
<dbReference type="AlphaFoldDB" id="K3WHB5"/>
<evidence type="ECO:0000256" key="4">
    <source>
        <dbReference type="ARBA" id="ARBA00023235"/>
    </source>
</evidence>
<dbReference type="PANTHER" id="PTHR13767">
    <property type="entry name" value="TRNA-PSEUDOURIDINE SYNTHASE"/>
    <property type="match status" value="1"/>
</dbReference>
<dbReference type="VEuPathDB" id="FungiDB:PYU1_G004347"/>
<dbReference type="InterPro" id="IPR002501">
    <property type="entry name" value="PsdUridine_synth_N"/>
</dbReference>
<dbReference type="GO" id="GO:0003723">
    <property type="term" value="F:RNA binding"/>
    <property type="evidence" value="ECO:0007669"/>
    <property type="project" value="InterPro"/>
</dbReference>
<dbReference type="OMA" id="VDKPSGF"/>
<organism evidence="6 7">
    <name type="scientific">Globisporangium ultimum (strain ATCC 200006 / CBS 805.95 / DAOM BR144)</name>
    <name type="common">Pythium ultimum</name>
    <dbReference type="NCBI Taxonomy" id="431595"/>
    <lineage>
        <taxon>Eukaryota</taxon>
        <taxon>Sar</taxon>
        <taxon>Stramenopiles</taxon>
        <taxon>Oomycota</taxon>
        <taxon>Peronosporomycetes</taxon>
        <taxon>Pythiales</taxon>
        <taxon>Pythiaceae</taxon>
        <taxon>Globisporangium</taxon>
    </lineage>
</organism>
<dbReference type="InParanoid" id="K3WHB5"/>
<dbReference type="STRING" id="431595.K3WHB5"/>
<protein>
    <recommendedName>
        <fullName evidence="2">tRNA pseudouridine(55) synthase</fullName>
        <ecNumber evidence="2">5.4.99.25</ecNumber>
    </recommendedName>
</protein>
<keyword evidence="3" id="KW-0819">tRNA processing</keyword>
<keyword evidence="7" id="KW-1185">Reference proteome</keyword>
<feature type="domain" description="Pseudouridine synthase II N-terminal" evidence="5">
    <location>
        <begin position="30"/>
        <end position="194"/>
    </location>
</feature>